<keyword evidence="3 7" id="KW-0347">Helicase</keyword>
<dbReference type="PROSITE" id="PS51192">
    <property type="entry name" value="HELICASE_ATP_BIND_1"/>
    <property type="match status" value="1"/>
</dbReference>
<evidence type="ECO:0000259" key="5">
    <source>
        <dbReference type="PROSITE" id="PS51192"/>
    </source>
</evidence>
<dbReference type="AlphaFoldDB" id="H5USA1"/>
<dbReference type="PANTHER" id="PTHR45766:SF6">
    <property type="entry name" value="SWI_SNF-RELATED MATRIX-ASSOCIATED ACTIN-DEPENDENT REGULATOR OF CHROMATIN SUBFAMILY A-LIKE PROTEIN 1"/>
    <property type="match status" value="1"/>
</dbReference>
<evidence type="ECO:0000313" key="7">
    <source>
        <dbReference type="EMBL" id="GAB48609.1"/>
    </source>
</evidence>
<dbReference type="Pfam" id="PF00271">
    <property type="entry name" value="Helicase_C"/>
    <property type="match status" value="1"/>
</dbReference>
<sequence>MTTETTAPTFAVGSLVRARGREWAVMPESTAEFLVLRPLGGGDDEIAGLHTALEQVESASYPLPDPEVDLADATNAGLLRTALRLGFRSSAGPFRSLASIAVEPRAYQLVPLMMALRQEAVRLLIGDDVGIGKTVEAGLIASELLATGEVQRVCVLCSPALAEQWQGELSSKFGIEAELVLPSTIRRLERDLPLGTSVFEHHPFTVVSTDYIKSDARRHEFLRSCPEFVIVDEAHTAVSDGGPGAGRQRHLRHELLRGIARDHKRHLVLVTATPHSGKDEGFRALLELLDPALENVDLDTPSGREHLARHFVQRRRQDIRSFIASESGFREETRFPEDRETREVPYRLSPAYRALFDEALAFAREETRGGGSEVAQRVRWWSMLALLRALASSPAAAAATLRMRSRAAGAQDAAEADILGRTTVLDMADDEAQEALDVVPGTLTDEDEAQSTGAETRRRRRLRDMAAAADALRGPTQDTKLKTLTKQVKALLADGFSPIVFCRFIDTAEYIGEHLTQALGRNTEVGVVTGSLPPAEREQRIRALSDVGGNRVLVATDCLSEGVNLQDAFQAVVHYDLAWNPTRHEQREGRVDRFGQTAQRVRALTIYGEDNHIDGVVLDVLIRRHRAISKATGVSVPVPSESDSVVNALLEGLLLRGSGADQLQLDLQFTTATEALAREWESSAAREKESRTKFAQRAIHPEEVAAEARRTRAALGSHEEIEPFVIESVRTLGGSVVPREDGVEVTTGTLPAGIRDALPPSHAEPLPFHRQMPVPRRHALLTRTDRAVEAVARFVLDTALDSNAAERPLATRAGVVRTRAVESRTTLLLLRYRFHLDLPTPTGVRQIVAEDADVVAFRGSAADAALLDDEEAMALLTARADANIPSDQAREFAQRAIGAAATLAPVLEERAQARAVELLESHRRVRAGARAARAGLRVRAQLPVDVLGVYVYLPVLGGAS</sequence>
<dbReference type="Proteomes" id="UP000004367">
    <property type="component" value="Unassembled WGS sequence"/>
</dbReference>
<accession>H5USA1</accession>
<keyword evidence="1" id="KW-0547">Nucleotide-binding</keyword>
<dbReference type="EMBL" id="BAFE01000054">
    <property type="protein sequence ID" value="GAB48609.1"/>
    <property type="molecule type" value="Genomic_DNA"/>
</dbReference>
<dbReference type="PANTHER" id="PTHR45766">
    <property type="entry name" value="DNA ANNEALING HELICASE AND ENDONUCLEASE ZRANB3 FAMILY MEMBER"/>
    <property type="match status" value="1"/>
</dbReference>
<keyword evidence="2" id="KW-0378">Hydrolase</keyword>
<dbReference type="eggNOG" id="COG0553">
    <property type="taxonomic scope" value="Bacteria"/>
</dbReference>
<dbReference type="GO" id="GO:0016787">
    <property type="term" value="F:hydrolase activity"/>
    <property type="evidence" value="ECO:0007669"/>
    <property type="project" value="UniProtKB-KW"/>
</dbReference>
<dbReference type="PROSITE" id="PS51194">
    <property type="entry name" value="HELICASE_CTER"/>
    <property type="match status" value="1"/>
</dbReference>
<dbReference type="InterPro" id="IPR049730">
    <property type="entry name" value="SNF2/RAD54-like_C"/>
</dbReference>
<dbReference type="SMART" id="SM00487">
    <property type="entry name" value="DEXDc"/>
    <property type="match status" value="1"/>
</dbReference>
<dbReference type="Gene3D" id="3.40.50.300">
    <property type="entry name" value="P-loop containing nucleotide triphosphate hydrolases"/>
    <property type="match status" value="1"/>
</dbReference>
<dbReference type="STRING" id="1089455.MOPEL_075_00050"/>
<evidence type="ECO:0000256" key="4">
    <source>
        <dbReference type="ARBA" id="ARBA00022840"/>
    </source>
</evidence>
<dbReference type="GO" id="GO:0003676">
    <property type="term" value="F:nucleic acid binding"/>
    <property type="evidence" value="ECO:0007669"/>
    <property type="project" value="InterPro"/>
</dbReference>
<dbReference type="OrthoDB" id="9814088at2"/>
<keyword evidence="4" id="KW-0067">ATP-binding</keyword>
<dbReference type="CDD" id="cd18011">
    <property type="entry name" value="DEXDc_RapA"/>
    <property type="match status" value="1"/>
</dbReference>
<gene>
    <name evidence="7" type="ORF">MOPEL_075_00050</name>
</gene>
<feature type="domain" description="Helicase C-terminal" evidence="6">
    <location>
        <begin position="483"/>
        <end position="650"/>
    </location>
</feature>
<dbReference type="Gene3D" id="3.40.50.10810">
    <property type="entry name" value="Tandem AAA-ATPase domain"/>
    <property type="match status" value="1"/>
</dbReference>
<name>H5USA1_9MICO</name>
<organism evidence="7 8">
    <name type="scientific">Mobilicoccus pelagius NBRC 104925</name>
    <dbReference type="NCBI Taxonomy" id="1089455"/>
    <lineage>
        <taxon>Bacteria</taxon>
        <taxon>Bacillati</taxon>
        <taxon>Actinomycetota</taxon>
        <taxon>Actinomycetes</taxon>
        <taxon>Micrococcales</taxon>
        <taxon>Dermatophilaceae</taxon>
        <taxon>Mobilicoccus</taxon>
    </lineage>
</organism>
<dbReference type="InterPro" id="IPR011545">
    <property type="entry name" value="DEAD/DEAH_box_helicase_dom"/>
</dbReference>
<evidence type="ECO:0000313" key="8">
    <source>
        <dbReference type="Proteomes" id="UP000004367"/>
    </source>
</evidence>
<evidence type="ECO:0000256" key="1">
    <source>
        <dbReference type="ARBA" id="ARBA00022741"/>
    </source>
</evidence>
<dbReference type="InterPro" id="IPR014001">
    <property type="entry name" value="Helicase_ATP-bd"/>
</dbReference>
<evidence type="ECO:0000256" key="2">
    <source>
        <dbReference type="ARBA" id="ARBA00022801"/>
    </source>
</evidence>
<dbReference type="InterPro" id="IPR027417">
    <property type="entry name" value="P-loop_NTPase"/>
</dbReference>
<dbReference type="SUPFAM" id="SSF52540">
    <property type="entry name" value="P-loop containing nucleoside triphosphate hydrolases"/>
    <property type="match status" value="1"/>
</dbReference>
<dbReference type="SMART" id="SM00490">
    <property type="entry name" value="HELICc"/>
    <property type="match status" value="1"/>
</dbReference>
<dbReference type="Pfam" id="PF00270">
    <property type="entry name" value="DEAD"/>
    <property type="match status" value="1"/>
</dbReference>
<feature type="domain" description="Helicase ATP-binding" evidence="5">
    <location>
        <begin position="114"/>
        <end position="292"/>
    </location>
</feature>
<dbReference type="InterPro" id="IPR001650">
    <property type="entry name" value="Helicase_C-like"/>
</dbReference>
<dbReference type="InterPro" id="IPR057342">
    <property type="entry name" value="DEXDc_RapA"/>
</dbReference>
<proteinExistence type="predicted"/>
<evidence type="ECO:0000256" key="3">
    <source>
        <dbReference type="ARBA" id="ARBA00022806"/>
    </source>
</evidence>
<dbReference type="RefSeq" id="WP_009482507.1">
    <property type="nucleotide sequence ID" value="NZ_BAFE01000054.1"/>
</dbReference>
<keyword evidence="8" id="KW-1185">Reference proteome</keyword>
<protein>
    <submittedName>
        <fullName evidence="7">Putative helicase</fullName>
    </submittedName>
</protein>
<dbReference type="GO" id="GO:0005524">
    <property type="term" value="F:ATP binding"/>
    <property type="evidence" value="ECO:0007669"/>
    <property type="project" value="UniProtKB-KW"/>
</dbReference>
<dbReference type="CDD" id="cd18793">
    <property type="entry name" value="SF2_C_SNF"/>
    <property type="match status" value="1"/>
</dbReference>
<dbReference type="InterPro" id="IPR038718">
    <property type="entry name" value="SNF2-like_sf"/>
</dbReference>
<comment type="caution">
    <text evidence="7">The sequence shown here is derived from an EMBL/GenBank/DDBJ whole genome shotgun (WGS) entry which is preliminary data.</text>
</comment>
<evidence type="ECO:0000259" key="6">
    <source>
        <dbReference type="PROSITE" id="PS51194"/>
    </source>
</evidence>
<reference evidence="7 8" key="1">
    <citation type="submission" date="2012-02" db="EMBL/GenBank/DDBJ databases">
        <title>Whole genome shotgun sequence of Mobilicoccus pelagius NBRC 104925.</title>
        <authorList>
            <person name="Yoshida Y."/>
            <person name="Hosoyama A."/>
            <person name="Tsuchikane K."/>
            <person name="Katsumata H."/>
            <person name="Yamazaki S."/>
            <person name="Fujita N."/>
        </authorList>
    </citation>
    <scope>NUCLEOTIDE SEQUENCE [LARGE SCALE GENOMIC DNA]</scope>
    <source>
        <strain evidence="7 8">NBRC 104925</strain>
    </source>
</reference>
<dbReference type="GO" id="GO:0004386">
    <property type="term" value="F:helicase activity"/>
    <property type="evidence" value="ECO:0007669"/>
    <property type="project" value="UniProtKB-KW"/>
</dbReference>